<name>A0A3D9IVU8_9BACL</name>
<accession>A0A3D9IVU8</accession>
<proteinExistence type="predicted"/>
<dbReference type="EMBL" id="QRDY01000001">
    <property type="protein sequence ID" value="RED65841.1"/>
    <property type="molecule type" value="Genomic_DNA"/>
</dbReference>
<dbReference type="AlphaFoldDB" id="A0A3D9IVU8"/>
<dbReference type="OrthoDB" id="164847at2"/>
<sequence>MERGIIDRFEGEWVVIETEGTTRNILKSFLPEECKVGDAIIIENGAIRVDAHETAKRKTEAKQLMDELFE</sequence>
<reference evidence="1 2" key="1">
    <citation type="submission" date="2018-07" db="EMBL/GenBank/DDBJ databases">
        <title>Genomic Encyclopedia of Type Strains, Phase III (KMG-III): the genomes of soil and plant-associated and newly described type strains.</title>
        <authorList>
            <person name="Whitman W."/>
        </authorList>
    </citation>
    <scope>NUCLEOTIDE SEQUENCE [LARGE SCALE GENOMIC DNA]</scope>
    <source>
        <strain evidence="1 2">CECT 8236</strain>
    </source>
</reference>
<dbReference type="InterPro" id="IPR021377">
    <property type="entry name" value="DUF3006"/>
</dbReference>
<evidence type="ECO:0000313" key="2">
    <source>
        <dbReference type="Proteomes" id="UP000256869"/>
    </source>
</evidence>
<dbReference type="Pfam" id="PF11213">
    <property type="entry name" value="DUF3006"/>
    <property type="match status" value="1"/>
</dbReference>
<evidence type="ECO:0000313" key="1">
    <source>
        <dbReference type="EMBL" id="RED65841.1"/>
    </source>
</evidence>
<organism evidence="1 2">
    <name type="scientific">Cohnella lupini</name>
    <dbReference type="NCBI Taxonomy" id="1294267"/>
    <lineage>
        <taxon>Bacteria</taxon>
        <taxon>Bacillati</taxon>
        <taxon>Bacillota</taxon>
        <taxon>Bacilli</taxon>
        <taxon>Bacillales</taxon>
        <taxon>Paenibacillaceae</taxon>
        <taxon>Cohnella</taxon>
    </lineage>
</organism>
<dbReference type="Proteomes" id="UP000256869">
    <property type="component" value="Unassembled WGS sequence"/>
</dbReference>
<protein>
    <recommendedName>
        <fullName evidence="3">DUF3006 family protein</fullName>
    </recommendedName>
</protein>
<dbReference type="RefSeq" id="WP_115990817.1">
    <property type="nucleotide sequence ID" value="NZ_QRDY01000001.1"/>
</dbReference>
<comment type="caution">
    <text evidence="1">The sequence shown here is derived from an EMBL/GenBank/DDBJ whole genome shotgun (WGS) entry which is preliminary data.</text>
</comment>
<gene>
    <name evidence="1" type="ORF">DFP95_101336</name>
</gene>
<evidence type="ECO:0008006" key="3">
    <source>
        <dbReference type="Google" id="ProtNLM"/>
    </source>
</evidence>
<keyword evidence="2" id="KW-1185">Reference proteome</keyword>